<dbReference type="EMBL" id="OC861024">
    <property type="protein sequence ID" value="CAD7629108.1"/>
    <property type="molecule type" value="Genomic_DNA"/>
</dbReference>
<feature type="domain" description="C2H2-type" evidence="10">
    <location>
        <begin position="1365"/>
        <end position="1394"/>
    </location>
</feature>
<dbReference type="InterPro" id="IPR013087">
    <property type="entry name" value="Znf_C2H2_type"/>
</dbReference>
<feature type="domain" description="C2H2-type" evidence="10">
    <location>
        <begin position="78"/>
        <end position="106"/>
    </location>
</feature>
<feature type="domain" description="C2H2-type" evidence="10">
    <location>
        <begin position="1587"/>
        <end position="1612"/>
    </location>
</feature>
<feature type="domain" description="C2H2-type" evidence="10">
    <location>
        <begin position="1250"/>
        <end position="1276"/>
    </location>
</feature>
<comment type="subcellular location">
    <subcellularLocation>
        <location evidence="1">Nucleus</location>
    </subcellularLocation>
</comment>
<dbReference type="Gene3D" id="3.30.160.60">
    <property type="entry name" value="Classic Zinc Finger"/>
    <property type="match status" value="21"/>
</dbReference>
<dbReference type="GO" id="GO:0005634">
    <property type="term" value="C:nucleus"/>
    <property type="evidence" value="ECO:0007669"/>
    <property type="project" value="UniProtKB-SubCell"/>
</dbReference>
<dbReference type="OrthoDB" id="8895262at2759"/>
<feature type="domain" description="C2H2-type" evidence="10">
    <location>
        <begin position="282"/>
        <end position="311"/>
    </location>
</feature>
<evidence type="ECO:0000256" key="7">
    <source>
        <dbReference type="ARBA" id="ARBA00023242"/>
    </source>
</evidence>
<sequence length="1620" mass="186927">MSETFETMDDNSSDTQLESAEEKTCDGMEDNDSQSDDNLKCWLNSEAKSCASDGSAVVKTLSAKIPFKYVVKDGRQWFGCNTCGNEYELETQLHQHWNQMHFRSEEEDNALIRAKTNAELKKVVVKDGKQFFVCKICNIEFKCESTLDTHCHKVHNQKGFRCDQKGCSYEAPSKRYLRKHLKSVHKPSDEPDMVFEMMCPVDGCAQVFPSSHELTAHRVYNHTICLCGECGEEFVGRRARTQHMQSYHKEKHKCDQTGCQYETHNKTMFTAHQKRHQNIREFRCEVLDCGRRFYTNRDLKRHAVVHSEERPFTCDWPACEASFKTYPVLRDHRLTHEGIRQFQCPHIACDKSFKTAKELWKHKKYHMNEKPYACVWPACGQRFASNQALKTHVNEHQGLRPYSCQYSGCDKSFGGKPGLRQHMKVVHKHNVLVDTLERQHQLIIIESKPKTLVVTETTPTLVVIKSEPKDTIDDNNESQHSDSMSESFEAMDDNSSDTQLESTEEKTCDGMEDNDSQSDDISKCLSNSEAKSCASDGSAVVKTLSAKIPFKNGVGEDGRQWFGCNTCGNEYEFETQLHQHWNQMHFPSETEDNNSTDALIRAKTNAELKKVVVKDGKQFFVCKICDIEFKYEATLDNHCHKVHNQKGFRCDQKGCSYEAPSKRHLRGHLKSTHKLSDKPEIVFEMMCPVDGCAQVFASSNELAAHRIYNHTICLCSECGEEFVSRRARRQHMQSYHNEKHKEKHKCHQTGCQYETYIKTNLSEHQKRHQNIREFRCEVLDCGRSFYTNRDLMRHAVVHSDERPFTCDWPACEATFKTYRVLRDHRLIHEGIQQFKCPHIACDKSFVTTNDLWKHKQSHGNDKPYACVWPACGQRYTSNRALKTHVNQHQGIRPYSCQYSGCDKSFTTKPVLVDTLEAKYQHIVIESKPKTPAVVTKSTPTHHMVIKCEPKDTIDDNNVSQHSDSMSETFETMDDNSSDTQFESTEEKTCDGMYGMNDNHIVINNKGKCLSDFEVKNNTSDGSSGLKTQIITKCETNDIMDELNNDSHEWDDYSDTVEDTFEMIDDYSSDTHVNNTLLRQALSVKANDSKCLVDNCVNSSVSEDSTRVKTLSAEIPFKVVVRRDGQRVFVCNTCGNEYEIESQLHQHWEQMHFHCDNTCDPNVRNGSLRAKGATESAFKQIVIKNDKKVFICKVCDIEFSYETTLDKHCYENHGQKGFRCDQNGCQYEGPSKSHLRIHLKRSHKRRDNESYVCPVDGCGQVFTTKRELSGHQLSIHTVCQCEVCGEEFAGQRERSIHRRSHNQMKHKCHFPDCTFVTDNNTLMIHHRSRHLNVRELRCEVADCGHTFVTIYELKRHSLVHSVERPFVCDWPACAATFKIASLLDAHLLIHKGIRQFECPATGCGKSFVAKDSLRKHKLLHSDHEFAIYNMKVQYRKLHKCGQTGCNYETDNKTIFTEHQKRHQNIREFSCEVPECGRSFYTVRELKRHAVVHSDERPFTCDWPACEATFKTSDCLNSHRLTHEAIRQFKCPETGCDKSFVTRRCLSSHRRSHRNEKPYGCDWPECGQRFANNQAFRAHVNEHQGIRPYSCQYSGCDKSFGGKPGFRQHMKVVHKHSFLEHM</sequence>
<proteinExistence type="predicted"/>
<name>A0A7R9Q1X5_9ACAR</name>
<feature type="domain" description="C2H2-type" evidence="10">
    <location>
        <begin position="1557"/>
        <end position="1586"/>
    </location>
</feature>
<feature type="domain" description="C2H2-type" evidence="10">
    <location>
        <begin position="804"/>
        <end position="833"/>
    </location>
</feature>
<dbReference type="InterPro" id="IPR036236">
    <property type="entry name" value="Znf_C2H2_sf"/>
</dbReference>
<dbReference type="Pfam" id="PF00096">
    <property type="entry name" value="zf-C2H2"/>
    <property type="match status" value="6"/>
</dbReference>
<keyword evidence="12" id="KW-1185">Reference proteome</keyword>
<feature type="domain" description="C2H2-type" evidence="10">
    <location>
        <begin position="864"/>
        <end position="893"/>
    </location>
</feature>
<dbReference type="PANTHER" id="PTHR46179:SF13">
    <property type="entry name" value="C2H2-TYPE DOMAIN-CONTAINING PROTEIN"/>
    <property type="match status" value="1"/>
</dbReference>
<feature type="domain" description="C2H2-type" evidence="10">
    <location>
        <begin position="1395"/>
        <end position="1424"/>
    </location>
</feature>
<evidence type="ECO:0000256" key="9">
    <source>
        <dbReference type="SAM" id="MobiDB-lite"/>
    </source>
</evidence>
<evidence type="ECO:0000256" key="5">
    <source>
        <dbReference type="ARBA" id="ARBA00023015"/>
    </source>
</evidence>
<feature type="domain" description="C2H2-type" evidence="10">
    <location>
        <begin position="372"/>
        <end position="401"/>
    </location>
</feature>
<feature type="domain" description="C2H2-type" evidence="10">
    <location>
        <begin position="1128"/>
        <end position="1151"/>
    </location>
</feature>
<dbReference type="SMART" id="SM00355">
    <property type="entry name" value="ZnF_C2H2"/>
    <property type="match status" value="37"/>
</dbReference>
<feature type="domain" description="C2H2-type" evidence="10">
    <location>
        <begin position="402"/>
        <end position="427"/>
    </location>
</feature>
<dbReference type="EMBL" id="CAJPIZ010006449">
    <property type="protein sequence ID" value="CAG2109538.1"/>
    <property type="molecule type" value="Genomic_DNA"/>
</dbReference>
<feature type="domain" description="C2H2-type" evidence="10">
    <location>
        <begin position="1527"/>
        <end position="1556"/>
    </location>
</feature>
<dbReference type="PROSITE" id="PS50157">
    <property type="entry name" value="ZINC_FINGER_C2H2_2"/>
    <property type="match status" value="24"/>
</dbReference>
<feature type="domain" description="C2H2-type" evidence="10">
    <location>
        <begin position="562"/>
        <end position="590"/>
    </location>
</feature>
<dbReference type="SUPFAM" id="SSF57667">
    <property type="entry name" value="beta-beta-alpha zinc fingers"/>
    <property type="match status" value="13"/>
</dbReference>
<evidence type="ECO:0000256" key="3">
    <source>
        <dbReference type="ARBA" id="ARBA00022771"/>
    </source>
</evidence>
<evidence type="ECO:0000256" key="4">
    <source>
        <dbReference type="ARBA" id="ARBA00022833"/>
    </source>
</evidence>
<feature type="compositionally biased region" description="Basic and acidic residues" evidence="9">
    <location>
        <begin position="466"/>
        <end position="480"/>
    </location>
</feature>
<feature type="domain" description="C2H2-type" evidence="10">
    <location>
        <begin position="774"/>
        <end position="803"/>
    </location>
</feature>
<keyword evidence="4" id="KW-0862">Zinc</keyword>
<feature type="domain" description="C2H2-type" evidence="10">
    <location>
        <begin position="1278"/>
        <end position="1305"/>
    </location>
</feature>
<feature type="domain" description="C2H2-type" evidence="10">
    <location>
        <begin position="834"/>
        <end position="863"/>
    </location>
</feature>
<dbReference type="InterPro" id="IPR051061">
    <property type="entry name" value="Zinc_finger_trans_reg"/>
</dbReference>
<feature type="compositionally biased region" description="Acidic residues" evidence="9">
    <location>
        <begin position="1"/>
        <end position="12"/>
    </location>
</feature>
<evidence type="ECO:0000313" key="11">
    <source>
        <dbReference type="EMBL" id="CAD7629108.1"/>
    </source>
</evidence>
<accession>A0A7R9Q1X5</accession>
<gene>
    <name evidence="11" type="ORF">OSB1V03_LOCUS9525</name>
</gene>
<feature type="domain" description="C2H2-type" evidence="10">
    <location>
        <begin position="1335"/>
        <end position="1364"/>
    </location>
</feature>
<evidence type="ECO:0000256" key="1">
    <source>
        <dbReference type="ARBA" id="ARBA00004123"/>
    </source>
</evidence>
<evidence type="ECO:0000256" key="6">
    <source>
        <dbReference type="ARBA" id="ARBA00023163"/>
    </source>
</evidence>
<evidence type="ECO:0000256" key="2">
    <source>
        <dbReference type="ARBA" id="ARBA00022723"/>
    </source>
</evidence>
<feature type="domain" description="C2H2-type" evidence="10">
    <location>
        <begin position="1497"/>
        <end position="1526"/>
    </location>
</feature>
<dbReference type="GO" id="GO:0008270">
    <property type="term" value="F:zinc ion binding"/>
    <property type="evidence" value="ECO:0007669"/>
    <property type="project" value="UniProtKB-KW"/>
</dbReference>
<reference evidence="11" key="1">
    <citation type="submission" date="2020-11" db="EMBL/GenBank/DDBJ databases">
        <authorList>
            <person name="Tran Van P."/>
        </authorList>
    </citation>
    <scope>NUCLEOTIDE SEQUENCE</scope>
</reference>
<feature type="domain" description="C2H2-type" evidence="10">
    <location>
        <begin position="713"/>
        <end position="741"/>
    </location>
</feature>
<keyword evidence="3 8" id="KW-0863">Zinc-finger</keyword>
<dbReference type="PANTHER" id="PTHR46179">
    <property type="entry name" value="ZINC FINGER PROTEIN"/>
    <property type="match status" value="1"/>
</dbReference>
<dbReference type="Proteomes" id="UP000759131">
    <property type="component" value="Unassembled WGS sequence"/>
</dbReference>
<organism evidence="11">
    <name type="scientific">Medioppia subpectinata</name>
    <dbReference type="NCBI Taxonomy" id="1979941"/>
    <lineage>
        <taxon>Eukaryota</taxon>
        <taxon>Metazoa</taxon>
        <taxon>Ecdysozoa</taxon>
        <taxon>Arthropoda</taxon>
        <taxon>Chelicerata</taxon>
        <taxon>Arachnida</taxon>
        <taxon>Acari</taxon>
        <taxon>Acariformes</taxon>
        <taxon>Sarcoptiformes</taxon>
        <taxon>Oribatida</taxon>
        <taxon>Brachypylina</taxon>
        <taxon>Oppioidea</taxon>
        <taxon>Oppiidae</taxon>
        <taxon>Medioppia</taxon>
    </lineage>
</organism>
<feature type="domain" description="C2H2-type" evidence="10">
    <location>
        <begin position="342"/>
        <end position="371"/>
    </location>
</feature>
<dbReference type="PROSITE" id="PS00028">
    <property type="entry name" value="ZINC_FINGER_C2H2_1"/>
    <property type="match status" value="29"/>
</dbReference>
<keyword evidence="6" id="KW-0804">Transcription</keyword>
<keyword evidence="5" id="KW-0805">Transcription regulation</keyword>
<evidence type="ECO:0000256" key="8">
    <source>
        <dbReference type="PROSITE-ProRule" id="PRU00042"/>
    </source>
</evidence>
<feature type="domain" description="C2H2-type" evidence="10">
    <location>
        <begin position="312"/>
        <end position="341"/>
    </location>
</feature>
<evidence type="ECO:0000313" key="12">
    <source>
        <dbReference type="Proteomes" id="UP000759131"/>
    </source>
</evidence>
<evidence type="ECO:0000259" key="10">
    <source>
        <dbReference type="PROSITE" id="PS50157"/>
    </source>
</evidence>
<feature type="region of interest" description="Disordered" evidence="9">
    <location>
        <begin position="465"/>
        <end position="522"/>
    </location>
</feature>
<feature type="domain" description="C2H2-type" evidence="10">
    <location>
        <begin position="1467"/>
        <end position="1496"/>
    </location>
</feature>
<protein>
    <recommendedName>
        <fullName evidence="10">C2H2-type domain-containing protein</fullName>
    </recommendedName>
</protein>
<feature type="domain" description="C2H2-type" evidence="10">
    <location>
        <begin position="132"/>
        <end position="160"/>
    </location>
</feature>
<keyword evidence="2" id="KW-0479">Metal-binding</keyword>
<dbReference type="GO" id="GO:0006357">
    <property type="term" value="P:regulation of transcription by RNA polymerase II"/>
    <property type="evidence" value="ECO:0007669"/>
    <property type="project" value="TreeGrafter"/>
</dbReference>
<feature type="region of interest" description="Disordered" evidence="9">
    <location>
        <begin position="1"/>
        <end position="33"/>
    </location>
</feature>
<keyword evidence="7" id="KW-0539">Nucleus</keyword>